<protein>
    <submittedName>
        <fullName evidence="2 4">Uncharacterized protein</fullName>
    </submittedName>
</protein>
<feature type="compositionally biased region" description="Polar residues" evidence="1">
    <location>
        <begin position="63"/>
        <end position="75"/>
    </location>
</feature>
<feature type="region of interest" description="Disordered" evidence="1">
    <location>
        <begin position="48"/>
        <end position="75"/>
    </location>
</feature>
<feature type="region of interest" description="Disordered" evidence="1">
    <location>
        <begin position="1"/>
        <end position="25"/>
    </location>
</feature>
<dbReference type="EMBL" id="UZAM01010539">
    <property type="protein sequence ID" value="VDP12754.1"/>
    <property type="molecule type" value="Genomic_DNA"/>
</dbReference>
<evidence type="ECO:0000313" key="2">
    <source>
        <dbReference type="EMBL" id="VDP12754.1"/>
    </source>
</evidence>
<dbReference type="AlphaFoldDB" id="A0A183IUP4"/>
<evidence type="ECO:0000256" key="1">
    <source>
        <dbReference type="SAM" id="MobiDB-lite"/>
    </source>
</evidence>
<evidence type="ECO:0000313" key="3">
    <source>
        <dbReference type="Proteomes" id="UP000270296"/>
    </source>
</evidence>
<proteinExistence type="predicted"/>
<accession>A0A183IUP4</accession>
<organism evidence="4">
    <name type="scientific">Soboliphyme baturini</name>
    <dbReference type="NCBI Taxonomy" id="241478"/>
    <lineage>
        <taxon>Eukaryota</taxon>
        <taxon>Metazoa</taxon>
        <taxon>Ecdysozoa</taxon>
        <taxon>Nematoda</taxon>
        <taxon>Enoplea</taxon>
        <taxon>Dorylaimia</taxon>
        <taxon>Dioctophymatida</taxon>
        <taxon>Dioctophymatoidea</taxon>
        <taxon>Soboliphymatidae</taxon>
        <taxon>Soboliphyme</taxon>
    </lineage>
</organism>
<name>A0A183IUP4_9BILA</name>
<dbReference type="Proteomes" id="UP000270296">
    <property type="component" value="Unassembled WGS sequence"/>
</dbReference>
<keyword evidence="3" id="KW-1185">Reference proteome</keyword>
<reference evidence="2 3" key="2">
    <citation type="submission" date="2018-11" db="EMBL/GenBank/DDBJ databases">
        <authorList>
            <consortium name="Pathogen Informatics"/>
        </authorList>
    </citation>
    <scope>NUCLEOTIDE SEQUENCE [LARGE SCALE GENOMIC DNA]</scope>
</reference>
<evidence type="ECO:0000313" key="4">
    <source>
        <dbReference type="WBParaSite" id="SBAD_0000761501-mRNA-1"/>
    </source>
</evidence>
<gene>
    <name evidence="2" type="ORF">SBAD_LOCUS7339</name>
</gene>
<sequence>MLVTSTARPPASFLPVSRQEPDRRDSISRSCVINFFVDSHDTDMICSTSAPPEDSLRPLNLPDTITSNAHVSPRL</sequence>
<reference evidence="4" key="1">
    <citation type="submission" date="2016-06" db="UniProtKB">
        <authorList>
            <consortium name="WormBaseParasite"/>
        </authorList>
    </citation>
    <scope>IDENTIFICATION</scope>
</reference>
<dbReference type="WBParaSite" id="SBAD_0000761501-mRNA-1">
    <property type="protein sequence ID" value="SBAD_0000761501-mRNA-1"/>
    <property type="gene ID" value="SBAD_0000761501"/>
</dbReference>